<dbReference type="EMBL" id="CAUYUJ010015723">
    <property type="protein sequence ID" value="CAK0857352.1"/>
    <property type="molecule type" value="Genomic_DNA"/>
</dbReference>
<gene>
    <name evidence="2" type="ORF">PCOR1329_LOCUS47489</name>
</gene>
<protein>
    <submittedName>
        <fullName evidence="2">Uncharacterized protein</fullName>
    </submittedName>
</protein>
<organism evidence="2 3">
    <name type="scientific">Prorocentrum cordatum</name>
    <dbReference type="NCBI Taxonomy" id="2364126"/>
    <lineage>
        <taxon>Eukaryota</taxon>
        <taxon>Sar</taxon>
        <taxon>Alveolata</taxon>
        <taxon>Dinophyceae</taxon>
        <taxon>Prorocentrales</taxon>
        <taxon>Prorocentraceae</taxon>
        <taxon>Prorocentrum</taxon>
    </lineage>
</organism>
<evidence type="ECO:0000313" key="2">
    <source>
        <dbReference type="EMBL" id="CAK0857352.1"/>
    </source>
</evidence>
<comment type="caution">
    <text evidence="2">The sequence shown here is derived from an EMBL/GenBank/DDBJ whole genome shotgun (WGS) entry which is preliminary data.</text>
</comment>
<keyword evidence="3" id="KW-1185">Reference proteome</keyword>
<dbReference type="Proteomes" id="UP001189429">
    <property type="component" value="Unassembled WGS sequence"/>
</dbReference>
<evidence type="ECO:0000313" key="3">
    <source>
        <dbReference type="Proteomes" id="UP001189429"/>
    </source>
</evidence>
<accession>A0ABN9UD10</accession>
<sequence>MGGHPAGPAGPLLLLEPALFSRSSLLQPAPVSPLFVPRSAGATTGAEGPPLSAAARGRPWSLTSTRPRASSGAGPVRALLLARLQRARGEAAPGGSGLRDVLAGGATRYQLAGHD</sequence>
<feature type="region of interest" description="Disordered" evidence="1">
    <location>
        <begin position="31"/>
        <end position="74"/>
    </location>
</feature>
<reference evidence="2" key="1">
    <citation type="submission" date="2023-10" db="EMBL/GenBank/DDBJ databases">
        <authorList>
            <person name="Chen Y."/>
            <person name="Shah S."/>
            <person name="Dougan E. K."/>
            <person name="Thang M."/>
            <person name="Chan C."/>
        </authorList>
    </citation>
    <scope>NUCLEOTIDE SEQUENCE [LARGE SCALE GENOMIC DNA]</scope>
</reference>
<name>A0ABN9UD10_9DINO</name>
<proteinExistence type="predicted"/>
<evidence type="ECO:0000256" key="1">
    <source>
        <dbReference type="SAM" id="MobiDB-lite"/>
    </source>
</evidence>